<keyword evidence="1" id="KW-0812">Transmembrane</keyword>
<keyword evidence="1" id="KW-0472">Membrane</keyword>
<accession>A0ABT3QXY4</accession>
<reference evidence="2 3" key="1">
    <citation type="journal article" date="2016" name="Int. J. Syst. Evol. Microbiol.">
        <title>Labrenzia salina sp. nov., isolated from the rhizosphere of the halophyte Arthrocnemum macrostachyum.</title>
        <authorList>
            <person name="Camacho M."/>
            <person name="Redondo-Gomez S."/>
            <person name="Rodriguez-Llorente I."/>
            <person name="Rohde M."/>
            <person name="Sproer C."/>
            <person name="Schumann P."/>
            <person name="Klenk H.P."/>
            <person name="Montero-Calasanz M.D.C."/>
        </authorList>
    </citation>
    <scope>NUCLEOTIDE SEQUENCE [LARGE SCALE GENOMIC DNA]</scope>
    <source>
        <strain evidence="2 3">DSM 29163</strain>
    </source>
</reference>
<evidence type="ECO:0000256" key="1">
    <source>
        <dbReference type="SAM" id="Phobius"/>
    </source>
</evidence>
<keyword evidence="1" id="KW-1133">Transmembrane helix</keyword>
<evidence type="ECO:0000313" key="3">
    <source>
        <dbReference type="Proteomes" id="UP001300261"/>
    </source>
</evidence>
<evidence type="ECO:0000313" key="2">
    <source>
        <dbReference type="EMBL" id="MCX2721813.1"/>
    </source>
</evidence>
<proteinExistence type="predicted"/>
<dbReference type="RefSeq" id="WP_265961520.1">
    <property type="nucleotide sequence ID" value="NZ_JAPEVI010000003.1"/>
</dbReference>
<feature type="transmembrane region" description="Helical" evidence="1">
    <location>
        <begin position="36"/>
        <end position="59"/>
    </location>
</feature>
<dbReference type="Proteomes" id="UP001300261">
    <property type="component" value="Unassembled WGS sequence"/>
</dbReference>
<organism evidence="2 3">
    <name type="scientific">Roseibium salinum</name>
    <dbReference type="NCBI Taxonomy" id="1604349"/>
    <lineage>
        <taxon>Bacteria</taxon>
        <taxon>Pseudomonadati</taxon>
        <taxon>Pseudomonadota</taxon>
        <taxon>Alphaproteobacteria</taxon>
        <taxon>Hyphomicrobiales</taxon>
        <taxon>Stappiaceae</taxon>
        <taxon>Roseibium</taxon>
    </lineage>
</organism>
<comment type="caution">
    <text evidence="2">The sequence shown here is derived from an EMBL/GenBank/DDBJ whole genome shotgun (WGS) entry which is preliminary data.</text>
</comment>
<gene>
    <name evidence="2" type="ORF">ON753_05245</name>
</gene>
<sequence>MNFRIVVLIPLFSAALWADAVNGELLPRLPNSGMYMLGLGILSKVTVLFNVLFLTVVFSRRIVLFRNWYSNLIIALLLMPNVLWLLLSISTLRYYYVDLFIGNELARFMSNLSVVSLTSLLLLANYFRSKEEDSDK</sequence>
<feature type="transmembrane region" description="Helical" evidence="1">
    <location>
        <begin position="108"/>
        <end position="127"/>
    </location>
</feature>
<name>A0ABT3QXY4_9HYPH</name>
<feature type="transmembrane region" description="Helical" evidence="1">
    <location>
        <begin position="71"/>
        <end position="96"/>
    </location>
</feature>
<protein>
    <submittedName>
        <fullName evidence="2">Uncharacterized protein</fullName>
    </submittedName>
</protein>
<dbReference type="EMBL" id="JAPEVI010000003">
    <property type="protein sequence ID" value="MCX2721813.1"/>
    <property type="molecule type" value="Genomic_DNA"/>
</dbReference>
<keyword evidence="3" id="KW-1185">Reference proteome</keyword>